<feature type="transmembrane region" description="Helical" evidence="1">
    <location>
        <begin position="74"/>
        <end position="92"/>
    </location>
</feature>
<evidence type="ECO:0000256" key="1">
    <source>
        <dbReference type="SAM" id="Phobius"/>
    </source>
</evidence>
<protein>
    <submittedName>
        <fullName evidence="2">Uncharacterized protein</fullName>
    </submittedName>
</protein>
<organism evidence="2 3">
    <name type="scientific">Allorhodopirellula heiligendammensis</name>
    <dbReference type="NCBI Taxonomy" id="2714739"/>
    <lineage>
        <taxon>Bacteria</taxon>
        <taxon>Pseudomonadati</taxon>
        <taxon>Planctomycetota</taxon>
        <taxon>Planctomycetia</taxon>
        <taxon>Pirellulales</taxon>
        <taxon>Pirellulaceae</taxon>
        <taxon>Allorhodopirellula</taxon>
    </lineage>
</organism>
<reference evidence="2 3" key="1">
    <citation type="journal article" date="2020" name="Antonie Van Leeuwenhoek">
        <title>Rhodopirellula heiligendammensis sp. nov., Rhodopirellula pilleata sp. nov., and Rhodopirellula solitaria sp. nov. isolated from natural or artificial marine surfaces in Northern Germany and California, USA, and emended description of the genus Rhodopirellula.</title>
        <authorList>
            <person name="Kallscheuer N."/>
            <person name="Wiegand S."/>
            <person name="Jogler M."/>
            <person name="Boedeker C."/>
            <person name="Peeters S.H."/>
            <person name="Rast P."/>
            <person name="Heuer A."/>
            <person name="Jetten M.S.M."/>
            <person name="Rohde M."/>
            <person name="Jogler C."/>
        </authorList>
    </citation>
    <scope>NUCLEOTIDE SEQUENCE [LARGE SCALE GENOMIC DNA]</scope>
    <source>
        <strain evidence="2 3">Poly21</strain>
    </source>
</reference>
<dbReference type="AlphaFoldDB" id="A0A5C6C1C2"/>
<dbReference type="OrthoDB" id="9924034at2"/>
<comment type="caution">
    <text evidence="2">The sequence shown here is derived from an EMBL/GenBank/DDBJ whole genome shotgun (WGS) entry which is preliminary data.</text>
</comment>
<keyword evidence="3" id="KW-1185">Reference proteome</keyword>
<dbReference type="EMBL" id="SJPU01000001">
    <property type="protein sequence ID" value="TWU17932.1"/>
    <property type="molecule type" value="Genomic_DNA"/>
</dbReference>
<proteinExistence type="predicted"/>
<feature type="transmembrane region" description="Helical" evidence="1">
    <location>
        <begin position="98"/>
        <end position="118"/>
    </location>
</feature>
<accession>A0A5C6C1C2</accession>
<name>A0A5C6C1C2_9BACT</name>
<evidence type="ECO:0000313" key="3">
    <source>
        <dbReference type="Proteomes" id="UP000319908"/>
    </source>
</evidence>
<keyword evidence="1" id="KW-0472">Membrane</keyword>
<keyword evidence="1" id="KW-0812">Transmembrane</keyword>
<evidence type="ECO:0000313" key="2">
    <source>
        <dbReference type="EMBL" id="TWU17932.1"/>
    </source>
</evidence>
<feature type="transmembrane region" description="Helical" evidence="1">
    <location>
        <begin position="41"/>
        <end position="62"/>
    </location>
</feature>
<sequence>MESKSTRSLLNITLMLTIALVGLSARWDRIGYIAPLGNTDLAPFLFLPLLIAAIHGGMQWFGFRLSLPAMATRAAALIALATCLIVVSQLPATFDTKVMISLIVVAFVVTAQVIWMLVPSNTDTASNPHDGE</sequence>
<gene>
    <name evidence="2" type="ORF">Poly21_00840</name>
</gene>
<dbReference type="Proteomes" id="UP000319908">
    <property type="component" value="Unassembled WGS sequence"/>
</dbReference>
<dbReference type="RefSeq" id="WP_146404890.1">
    <property type="nucleotide sequence ID" value="NZ_SJPU01000001.1"/>
</dbReference>
<keyword evidence="1" id="KW-1133">Transmembrane helix</keyword>